<gene>
    <name evidence="3" type="ordered locus">RPA3462</name>
</gene>
<dbReference type="GO" id="GO:0003988">
    <property type="term" value="F:acetyl-CoA C-acyltransferase activity"/>
    <property type="evidence" value="ECO:0007669"/>
    <property type="project" value="UniProtKB-ARBA"/>
</dbReference>
<dbReference type="PIRSF" id="PIRSF000429">
    <property type="entry name" value="Ac-CoA_Ac_transf"/>
    <property type="match status" value="1"/>
</dbReference>
<dbReference type="PANTHER" id="PTHR42870">
    <property type="entry name" value="ACETYL-COA C-ACETYLTRANSFERASE"/>
    <property type="match status" value="1"/>
</dbReference>
<evidence type="ECO:0000259" key="1">
    <source>
        <dbReference type="Pfam" id="PF00108"/>
    </source>
</evidence>
<feature type="domain" description="Thiolase C-terminal" evidence="2">
    <location>
        <begin position="258"/>
        <end position="402"/>
    </location>
</feature>
<organism evidence="3">
    <name type="scientific">Rhodopseudomonas palustris (strain ATCC BAA-98 / CGA009)</name>
    <dbReference type="NCBI Taxonomy" id="258594"/>
    <lineage>
        <taxon>Bacteria</taxon>
        <taxon>Pseudomonadati</taxon>
        <taxon>Pseudomonadota</taxon>
        <taxon>Alphaproteobacteria</taxon>
        <taxon>Hyphomicrobiales</taxon>
        <taxon>Nitrobacteraceae</taxon>
        <taxon>Rhodopseudomonas</taxon>
    </lineage>
</organism>
<dbReference type="Pfam" id="PF22691">
    <property type="entry name" value="Thiolase_C_1"/>
    <property type="match status" value="1"/>
</dbReference>
<dbReference type="STRING" id="258594.RPA3462"/>
<dbReference type="CDD" id="cd00829">
    <property type="entry name" value="SCP-x_thiolase"/>
    <property type="match status" value="1"/>
</dbReference>
<dbReference type="InterPro" id="IPR002155">
    <property type="entry name" value="Thiolase"/>
</dbReference>
<dbReference type="EMBL" id="BX572604">
    <property type="protein sequence ID" value="CAE28903.1"/>
    <property type="molecule type" value="Genomic_DNA"/>
</dbReference>
<dbReference type="SUPFAM" id="SSF53901">
    <property type="entry name" value="Thiolase-like"/>
    <property type="match status" value="2"/>
</dbReference>
<feature type="domain" description="Thiolase N-terminal" evidence="1">
    <location>
        <begin position="30"/>
        <end position="245"/>
    </location>
</feature>
<dbReference type="InterPro" id="IPR020616">
    <property type="entry name" value="Thiolase_N"/>
</dbReference>
<dbReference type="eggNOG" id="COG0183">
    <property type="taxonomic scope" value="Bacteria"/>
</dbReference>
<evidence type="ECO:0000313" key="3">
    <source>
        <dbReference type="EMBL" id="CAE28903.1"/>
    </source>
</evidence>
<dbReference type="PhylomeDB" id="Q6N478"/>
<proteinExistence type="predicted"/>
<evidence type="ECO:0000259" key="2">
    <source>
        <dbReference type="Pfam" id="PF22691"/>
    </source>
</evidence>
<dbReference type="HOGENOM" id="CLU_035425_2_1_5"/>
<dbReference type="PANTHER" id="PTHR42870:SF1">
    <property type="entry name" value="NON-SPECIFIC LIPID-TRANSFER PROTEIN-LIKE 2"/>
    <property type="match status" value="1"/>
</dbReference>
<sequence>MDSGLAPRGAPRNDERDGVCNRQAAIMSYITGVGLTRFGKIDGSTTLSLMREAAEAAIADAGLKRGDIDGLLCGYSTTMPHIMLATVFAEHFGILPSHCHAVQVGGATGMAMAMLAYQLVESGAAKNILVVGGENRLTGQSRDASVQALAQVGHPIYEVPLGPTIPAYYGLVASRYMHDHGVTEEDLAEFAVLMRSHAITHPGAQFHEPISVAEVMASKPIASPLKLLDCCPVSDGGAALVISREPTTAHQIKVRGCGQAHTHQHVTAMPAAGPSGAELSIARAWATSGVEIADVKYAAVYDSFTITLLMLLEDLGLAARGEAAARARDGYFSRTGAMPLNTHGGLLSYGHCGVGGAMAHLVETHLQMTGRAGDRQVRDASLALLHGDGGVLSSHVSMILERVR</sequence>
<dbReference type="Gene3D" id="3.40.47.10">
    <property type="match status" value="1"/>
</dbReference>
<dbReference type="AlphaFoldDB" id="Q6N478"/>
<name>Q6N478_RHOPA</name>
<dbReference type="Pfam" id="PF00108">
    <property type="entry name" value="Thiolase_N"/>
    <property type="match status" value="1"/>
</dbReference>
<dbReference type="InterPro" id="IPR016039">
    <property type="entry name" value="Thiolase-like"/>
</dbReference>
<reference evidence="3" key="1">
    <citation type="journal article" date="2004" name="Nat. Biotechnol.">
        <title>Complete genome sequence of the metabolically versatile photosynthetic bacterium Rhodopseudomonas palustris.</title>
        <authorList>
            <person name="Larimer F.W."/>
            <person name="Chain P."/>
            <person name="Hauser L."/>
            <person name="Lamerdin J."/>
            <person name="Malfatti S."/>
            <person name="Do L."/>
            <person name="Land M.L."/>
            <person name="Pelletier D.A."/>
            <person name="Beatty J.T."/>
            <person name="Lang A.S."/>
            <person name="Tabita F.R."/>
            <person name="Gibson J.L."/>
            <person name="Hanson T.E."/>
            <person name="Bobst C."/>
            <person name="Torres J.L."/>
            <person name="Peres C."/>
            <person name="Harrison F.H."/>
            <person name="Gibson J."/>
            <person name="Harwood C.S."/>
        </authorList>
    </citation>
    <scope>NUCLEOTIDE SEQUENCE [LARGE SCALE GENOMIC DNA]</scope>
    <source>
        <strain evidence="3">CGA009</strain>
    </source>
</reference>
<protein>
    <submittedName>
        <fullName evidence="3">Thiolase</fullName>
    </submittedName>
</protein>
<accession>Q6N478</accession>
<dbReference type="InterPro" id="IPR055140">
    <property type="entry name" value="Thiolase_C_2"/>
</dbReference>